<organism evidence="4">
    <name type="scientific">Clostridioides difficile</name>
    <name type="common">Peptoclostridium difficile</name>
    <dbReference type="NCBI Taxonomy" id="1496"/>
    <lineage>
        <taxon>Bacteria</taxon>
        <taxon>Bacillati</taxon>
        <taxon>Bacillota</taxon>
        <taxon>Clostridia</taxon>
        <taxon>Peptostreptococcales</taxon>
        <taxon>Peptostreptococcaceae</taxon>
        <taxon>Clostridioides</taxon>
    </lineage>
</organism>
<dbReference type="Proteomes" id="UP000879542">
    <property type="component" value="Unassembled WGS sequence"/>
</dbReference>
<dbReference type="CDD" id="cd00093">
    <property type="entry name" value="HTH_XRE"/>
    <property type="match status" value="1"/>
</dbReference>
<evidence type="ECO:0000313" key="3">
    <source>
        <dbReference type="EMBL" id="CDS86729.1"/>
    </source>
</evidence>
<dbReference type="KEGG" id="pdf:CD630DERM_13781"/>
<dbReference type="GeneID" id="66353779"/>
<reference evidence="5" key="2">
    <citation type="journal article" date="2018" name="Genome Biol.">
        <title>SKESA: strategic k-mer extension for scrupulous assemblies.</title>
        <authorList>
            <person name="Souvorov A."/>
            <person name="Agarwala R."/>
            <person name="Lipman D.J."/>
        </authorList>
    </citation>
    <scope>NUCLEOTIDE SEQUENCE</scope>
    <source>
        <strain evidence="6">Clostridioides</strain>
        <strain evidence="5">HN1000</strain>
    </source>
</reference>
<dbReference type="EMBL" id="CAADAN010000007">
    <property type="protein sequence ID" value="VFD32783.1"/>
    <property type="molecule type" value="Genomic_DNA"/>
</dbReference>
<dbReference type="InterPro" id="IPR010982">
    <property type="entry name" value="Lambda_DNA-bd_dom_sf"/>
</dbReference>
<evidence type="ECO:0000313" key="10">
    <source>
        <dbReference type="Proteomes" id="UP000189137"/>
    </source>
</evidence>
<evidence type="ECO:0000259" key="1">
    <source>
        <dbReference type="PROSITE" id="PS50943"/>
    </source>
</evidence>
<sequence length="69" mass="8117">MDARKKWIPFLGVQVKQRLIELNMTQRELAKKIGVNENYLSAILNGRRTGKKYKSSIYQLLNIEYSEDD</sequence>
<dbReference type="Proteomes" id="UP000411588">
    <property type="component" value="Unassembled WGS sequence"/>
</dbReference>
<evidence type="ECO:0000313" key="6">
    <source>
        <dbReference type="EMBL" id="HBH2618735.1"/>
    </source>
</evidence>
<evidence type="ECO:0000313" key="12">
    <source>
        <dbReference type="Proteomes" id="UP000411588"/>
    </source>
</evidence>
<evidence type="ECO:0000313" key="9">
    <source>
        <dbReference type="EMBL" id="VHX96410.1"/>
    </source>
</evidence>
<dbReference type="PATRIC" id="fig|1496.1371.peg.2240"/>
<accession>A0A031WFA6</accession>
<dbReference type="PROSITE" id="PS50943">
    <property type="entry name" value="HTH_CROC1"/>
    <property type="match status" value="1"/>
</dbReference>
<dbReference type="EMBL" id="LK933005">
    <property type="protein sequence ID" value="CDT20065.1"/>
    <property type="molecule type" value="Genomic_DNA"/>
</dbReference>
<dbReference type="AlphaFoldDB" id="A0A031WFA6"/>
<dbReference type="EMBL" id="LK932392">
    <property type="protein sequence ID" value="CDS86242.1"/>
    <property type="molecule type" value="Genomic_DNA"/>
</dbReference>
<dbReference type="EMBL" id="FUPS01000001">
    <property type="protein sequence ID" value="SJR83303.1"/>
    <property type="molecule type" value="Genomic_DNA"/>
</dbReference>
<evidence type="ECO:0000313" key="4">
    <source>
        <dbReference type="EMBL" id="CDT20065.1"/>
    </source>
</evidence>
<feature type="domain" description="HTH cro/C1-type" evidence="1">
    <location>
        <begin position="15"/>
        <end position="48"/>
    </location>
</feature>
<evidence type="ECO:0000313" key="7">
    <source>
        <dbReference type="EMBL" id="SJR83303.1"/>
    </source>
</evidence>
<dbReference type="EMBL" id="DAEPXK010000005">
    <property type="protein sequence ID" value="HBH1541172.1"/>
    <property type="molecule type" value="Genomic_DNA"/>
</dbReference>
<dbReference type="Proteomes" id="UP000878956">
    <property type="component" value="Unassembled WGS sequence"/>
</dbReference>
<proteinExistence type="predicted"/>
<dbReference type="SUPFAM" id="SSF47413">
    <property type="entry name" value="lambda repressor-like DNA-binding domains"/>
    <property type="match status" value="1"/>
</dbReference>
<dbReference type="RefSeq" id="WP_003428146.1">
    <property type="nucleotide sequence ID" value="NZ_AP025558.1"/>
</dbReference>
<reference evidence="4" key="1">
    <citation type="submission" date="2014-07" db="EMBL/GenBank/DDBJ databases">
        <authorList>
            <person name="Monot Marc"/>
        </authorList>
    </citation>
    <scope>NUCLEOTIDE SEQUENCE</scope>
    <source>
        <strain evidence="4">7032989</strain>
        <strain evidence="2">7032994</strain>
    </source>
</reference>
<dbReference type="OMA" id="MTEFGLW"/>
<name>A0A031WFA6_CLODI</name>
<dbReference type="Pfam" id="PF01381">
    <property type="entry name" value="HTH_3"/>
    <property type="match status" value="1"/>
</dbReference>
<protein>
    <submittedName>
        <fullName evidence="2">DNA-binding helix-turn-helix protein</fullName>
    </submittedName>
    <submittedName>
        <fullName evidence="7">Helix-turn-helix domain</fullName>
    </submittedName>
    <submittedName>
        <fullName evidence="5 8">Transcriptional regulator</fullName>
    </submittedName>
    <submittedName>
        <fullName evidence="4">Transcriptional regulator, Phage-type</fullName>
    </submittedName>
</protein>
<gene>
    <name evidence="4" type="ORF">BN1095_340106</name>
    <name evidence="3" type="ORF">BN1096_560297</name>
    <name evidence="2" type="ORF">BN1097_540300</name>
    <name evidence="5" type="ORF">KRM00_000629</name>
    <name evidence="6" type="ORF">KRQ00_000460</name>
    <name evidence="9" type="ORF">SAMEA1402366_00666</name>
    <name evidence="8" type="ORF">SAMEA1402399_02222</name>
    <name evidence="7" type="ORF">SAMEA3375112_00281</name>
</gene>
<dbReference type="EMBL" id="DAEQIJ010000002">
    <property type="protein sequence ID" value="HBH2618735.1"/>
    <property type="molecule type" value="Genomic_DNA"/>
</dbReference>
<dbReference type="Proteomes" id="UP000189137">
    <property type="component" value="Unassembled WGS sequence"/>
</dbReference>
<reference evidence="5" key="4">
    <citation type="submission" date="2021-06" db="EMBL/GenBank/DDBJ databases">
        <authorList>
            <consortium name="NCBI Pathogen Detection Project"/>
        </authorList>
    </citation>
    <scope>NUCLEOTIDE SEQUENCE</scope>
    <source>
        <strain evidence="6">Clostridioides</strain>
        <strain evidence="5">HN1000</strain>
    </source>
</reference>
<dbReference type="SMART" id="SM00530">
    <property type="entry name" value="HTH_XRE"/>
    <property type="match status" value="1"/>
</dbReference>
<reference evidence="9 11" key="3">
    <citation type="submission" date="2019-04" db="EMBL/GenBank/DDBJ databases">
        <authorList>
            <consortium name="Pathogen Informatics"/>
        </authorList>
    </citation>
    <scope>NUCLEOTIDE SEQUENCE [LARGE SCALE GENOMIC DNA]</scope>
    <source>
        <strain evidence="12">clo34</strain>
        <strain evidence="8">Clo34</strain>
        <strain evidence="9">Tl291</strain>
        <strain evidence="11">tl291</strain>
        <strain evidence="7 10">VRECD0157</strain>
    </source>
</reference>
<keyword evidence="2" id="KW-0238">DNA-binding</keyword>
<evidence type="ECO:0000313" key="11">
    <source>
        <dbReference type="Proteomes" id="UP000372533"/>
    </source>
</evidence>
<dbReference type="Proteomes" id="UP000372533">
    <property type="component" value="Unassembled WGS sequence"/>
</dbReference>
<evidence type="ECO:0000313" key="2">
    <source>
        <dbReference type="EMBL" id="CDS86242.1"/>
    </source>
</evidence>
<dbReference type="GO" id="GO:0003677">
    <property type="term" value="F:DNA binding"/>
    <property type="evidence" value="ECO:0007669"/>
    <property type="project" value="UniProtKB-KW"/>
</dbReference>
<dbReference type="InterPro" id="IPR001387">
    <property type="entry name" value="Cro/C1-type_HTH"/>
</dbReference>
<dbReference type="EMBL" id="CAAJVP010000002">
    <property type="protein sequence ID" value="VHX96410.1"/>
    <property type="molecule type" value="Genomic_DNA"/>
</dbReference>
<dbReference type="OrthoDB" id="2736986at2"/>
<dbReference type="Gene3D" id="1.10.260.40">
    <property type="entry name" value="lambda repressor-like DNA-binding domains"/>
    <property type="match status" value="1"/>
</dbReference>
<dbReference type="EMBL" id="LK932509">
    <property type="protein sequence ID" value="CDS86729.1"/>
    <property type="molecule type" value="Genomic_DNA"/>
</dbReference>
<evidence type="ECO:0000313" key="8">
    <source>
        <dbReference type="EMBL" id="VFD32783.1"/>
    </source>
</evidence>
<evidence type="ECO:0000313" key="5">
    <source>
        <dbReference type="EMBL" id="HBH1541172.1"/>
    </source>
</evidence>